<keyword evidence="2" id="KW-0812">Transmembrane</keyword>
<keyword evidence="2" id="KW-1133">Transmembrane helix</keyword>
<dbReference type="EMBL" id="JAAXLA010000048">
    <property type="protein sequence ID" value="NMI00090.1"/>
    <property type="molecule type" value="Genomic_DNA"/>
</dbReference>
<gene>
    <name evidence="3" type="ORF">HF526_22655</name>
</gene>
<evidence type="ECO:0000256" key="1">
    <source>
        <dbReference type="SAM" id="MobiDB-lite"/>
    </source>
</evidence>
<feature type="transmembrane region" description="Helical" evidence="2">
    <location>
        <begin position="6"/>
        <end position="26"/>
    </location>
</feature>
<reference evidence="3 4" key="1">
    <citation type="submission" date="2020-04" db="EMBL/GenBank/DDBJ databases">
        <authorList>
            <person name="Klaysubun C."/>
            <person name="Duangmal K."/>
            <person name="Lipun K."/>
        </authorList>
    </citation>
    <scope>NUCLEOTIDE SEQUENCE [LARGE SCALE GENOMIC DNA]</scope>
    <source>
        <strain evidence="3 4">K10HN5</strain>
    </source>
</reference>
<proteinExistence type="predicted"/>
<feature type="compositionally biased region" description="Low complexity" evidence="1">
    <location>
        <begin position="52"/>
        <end position="65"/>
    </location>
</feature>
<sequence length="71" mass="7348">MTTVLIWIAAWIAVAALLAFPIGWIIRRSGRNGIDAARPVVEPPGTGDEAGPSPASSRTAASSTDPRPPGR</sequence>
<comment type="caution">
    <text evidence="3">The sequence shown here is derived from an EMBL/GenBank/DDBJ whole genome shotgun (WGS) entry which is preliminary data.</text>
</comment>
<feature type="region of interest" description="Disordered" evidence="1">
    <location>
        <begin position="35"/>
        <end position="71"/>
    </location>
</feature>
<evidence type="ECO:0000256" key="2">
    <source>
        <dbReference type="SAM" id="Phobius"/>
    </source>
</evidence>
<keyword evidence="4" id="KW-1185">Reference proteome</keyword>
<evidence type="ECO:0000313" key="4">
    <source>
        <dbReference type="Proteomes" id="UP000820669"/>
    </source>
</evidence>
<dbReference type="Proteomes" id="UP000820669">
    <property type="component" value="Unassembled WGS sequence"/>
</dbReference>
<accession>A0ABX1SEU8</accession>
<name>A0ABX1SEU8_9PSEU</name>
<evidence type="ECO:0000313" key="3">
    <source>
        <dbReference type="EMBL" id="NMI00090.1"/>
    </source>
</evidence>
<keyword evidence="2" id="KW-0472">Membrane</keyword>
<organism evidence="3 4">
    <name type="scientific">Pseudonocardia acidicola</name>
    <dbReference type="NCBI Taxonomy" id="2724939"/>
    <lineage>
        <taxon>Bacteria</taxon>
        <taxon>Bacillati</taxon>
        <taxon>Actinomycetota</taxon>
        <taxon>Actinomycetes</taxon>
        <taxon>Pseudonocardiales</taxon>
        <taxon>Pseudonocardiaceae</taxon>
        <taxon>Pseudonocardia</taxon>
    </lineage>
</organism>
<protein>
    <submittedName>
        <fullName evidence="3">Uncharacterized protein</fullName>
    </submittedName>
</protein>
<dbReference type="RefSeq" id="WP_169383567.1">
    <property type="nucleotide sequence ID" value="NZ_JAAXLA010000048.1"/>
</dbReference>